<sequence length="125" mass="14219">MKYNYESTRYSPYPVVPQLYHPTSDTRRHPSKGAPTSNRAVQFGSRALERLTHLETRVTQLESSATSEQPSSNLKTIEALTKENNQLKLEVKELLCSLMQEIQKLNSIADTNNELNLFDLPSIEP</sequence>
<feature type="region of interest" description="Disordered" evidence="1">
    <location>
        <begin position="14"/>
        <end position="40"/>
    </location>
</feature>
<protein>
    <submittedName>
        <fullName evidence="2">Uncharacterized protein</fullName>
    </submittedName>
</protein>
<evidence type="ECO:0000313" key="2">
    <source>
        <dbReference type="EMBL" id="THC88900.1"/>
    </source>
</evidence>
<dbReference type="Proteomes" id="UP000308092">
    <property type="component" value="Unassembled WGS sequence"/>
</dbReference>
<evidence type="ECO:0000256" key="1">
    <source>
        <dbReference type="SAM" id="MobiDB-lite"/>
    </source>
</evidence>
<dbReference type="VEuPathDB" id="FungiDB:EYZ11_011657"/>
<keyword evidence="3" id="KW-1185">Reference proteome</keyword>
<organism evidence="2 3">
    <name type="scientific">Aspergillus tanneri</name>
    <dbReference type="NCBI Taxonomy" id="1220188"/>
    <lineage>
        <taxon>Eukaryota</taxon>
        <taxon>Fungi</taxon>
        <taxon>Dikarya</taxon>
        <taxon>Ascomycota</taxon>
        <taxon>Pezizomycotina</taxon>
        <taxon>Eurotiomycetes</taxon>
        <taxon>Eurotiomycetidae</taxon>
        <taxon>Eurotiales</taxon>
        <taxon>Aspergillaceae</taxon>
        <taxon>Aspergillus</taxon>
        <taxon>Aspergillus subgen. Circumdati</taxon>
    </lineage>
</organism>
<accession>A0A4S3J296</accession>
<proteinExistence type="predicted"/>
<evidence type="ECO:0000313" key="3">
    <source>
        <dbReference type="Proteomes" id="UP000308092"/>
    </source>
</evidence>
<gene>
    <name evidence="2" type="ORF">EYZ11_011657</name>
</gene>
<comment type="caution">
    <text evidence="2">The sequence shown here is derived from an EMBL/GenBank/DDBJ whole genome shotgun (WGS) entry which is preliminary data.</text>
</comment>
<reference evidence="2 3" key="1">
    <citation type="submission" date="2019-03" db="EMBL/GenBank/DDBJ databases">
        <title>The genome sequence of a newly discovered highly antifungal drug resistant Aspergillus species, Aspergillus tanneri NIH 1004.</title>
        <authorList>
            <person name="Mounaud S."/>
            <person name="Singh I."/>
            <person name="Joardar V."/>
            <person name="Pakala S."/>
            <person name="Pakala S."/>
            <person name="Venepally P."/>
            <person name="Hoover J."/>
            <person name="Nierman W."/>
            <person name="Chung J."/>
            <person name="Losada L."/>
        </authorList>
    </citation>
    <scope>NUCLEOTIDE SEQUENCE [LARGE SCALE GENOMIC DNA]</scope>
    <source>
        <strain evidence="2 3">NIH1004</strain>
    </source>
</reference>
<name>A0A4S3J296_9EURO</name>
<dbReference type="EMBL" id="SOSA01000745">
    <property type="protein sequence ID" value="THC88900.1"/>
    <property type="molecule type" value="Genomic_DNA"/>
</dbReference>
<dbReference type="AlphaFoldDB" id="A0A4S3J296"/>